<name>A0A1Y2BA73_9FUNG</name>
<protein>
    <submittedName>
        <fullName evidence="3">Uncharacterized protein</fullName>
    </submittedName>
</protein>
<feature type="transmembrane region" description="Helical" evidence="2">
    <location>
        <begin position="81"/>
        <end position="103"/>
    </location>
</feature>
<keyword evidence="2" id="KW-0812">Transmembrane</keyword>
<accession>A0A1Y2BA73</accession>
<sequence length="413" mass="44171">MTFLRSPRTPSDGSHDIPLKPLPLSDSDSTLLHTEPKGILEPPQTPPTKTDQLTTLITERAQTLKNTCTAYYTYKPCRYTIYGIIGFFLVSIIFTPLFLRFALPAIIESQFSNGALGNNAPIVISLFRLDAMNATTKTPGTLGTLTFSTNLTQGGYNGLVPFGIPLYIGGMTWTVELGVKGEGNSSGYVRTTESFYEIAEVTLKEGVSVLGGNLGMSVDHAVVKVLDLGETFVQKVLGCLMSGYAADGPRVRVSANVDIGWVSVVVFIGMPFPLASTNPVDPSQSFHLYLSNAKVLLSGGDTTALTSLQFRLNISQVPAYSITAPVVYAEQGSPNVTIGMNFGQLGSTLDLVSSLLLQQNLKVGIDRVDVRDAVGGRIGWLSDLCAAVWVQLPLSLLGNLGSSFTMGSSNGRR</sequence>
<evidence type="ECO:0000313" key="4">
    <source>
        <dbReference type="Proteomes" id="UP000193642"/>
    </source>
</evidence>
<keyword evidence="4" id="KW-1185">Reference proteome</keyword>
<dbReference type="OrthoDB" id="2157855at2759"/>
<keyword evidence="2" id="KW-1133">Transmembrane helix</keyword>
<reference evidence="3 4" key="1">
    <citation type="submission" date="2016-07" db="EMBL/GenBank/DDBJ databases">
        <title>Pervasive Adenine N6-methylation of Active Genes in Fungi.</title>
        <authorList>
            <consortium name="DOE Joint Genome Institute"/>
            <person name="Mondo S.J."/>
            <person name="Dannebaum R.O."/>
            <person name="Kuo R.C."/>
            <person name="Labutti K."/>
            <person name="Haridas S."/>
            <person name="Kuo A."/>
            <person name="Salamov A."/>
            <person name="Ahrendt S.R."/>
            <person name="Lipzen A."/>
            <person name="Sullivan W."/>
            <person name="Andreopoulos W.B."/>
            <person name="Clum A."/>
            <person name="Lindquist E."/>
            <person name="Daum C."/>
            <person name="Ramamoorthy G.K."/>
            <person name="Gryganskyi A."/>
            <person name="Culley D."/>
            <person name="Magnuson J.K."/>
            <person name="James T.Y."/>
            <person name="O'Malley M.A."/>
            <person name="Stajich J.E."/>
            <person name="Spatafora J.W."/>
            <person name="Visel A."/>
            <person name="Grigoriev I.V."/>
        </authorList>
    </citation>
    <scope>NUCLEOTIDE SEQUENCE [LARGE SCALE GENOMIC DNA]</scope>
    <source>
        <strain evidence="3 4">JEL800</strain>
    </source>
</reference>
<evidence type="ECO:0000313" key="3">
    <source>
        <dbReference type="EMBL" id="ORY31749.1"/>
    </source>
</evidence>
<dbReference type="AlphaFoldDB" id="A0A1Y2BA73"/>
<organism evidence="3 4">
    <name type="scientific">Rhizoclosmatium globosum</name>
    <dbReference type="NCBI Taxonomy" id="329046"/>
    <lineage>
        <taxon>Eukaryota</taxon>
        <taxon>Fungi</taxon>
        <taxon>Fungi incertae sedis</taxon>
        <taxon>Chytridiomycota</taxon>
        <taxon>Chytridiomycota incertae sedis</taxon>
        <taxon>Chytridiomycetes</taxon>
        <taxon>Chytridiales</taxon>
        <taxon>Chytriomycetaceae</taxon>
        <taxon>Rhizoclosmatium</taxon>
    </lineage>
</organism>
<gene>
    <name evidence="3" type="ORF">BCR33DRAFT_723828</name>
</gene>
<evidence type="ECO:0000256" key="2">
    <source>
        <dbReference type="SAM" id="Phobius"/>
    </source>
</evidence>
<comment type="caution">
    <text evidence="3">The sequence shown here is derived from an EMBL/GenBank/DDBJ whole genome shotgun (WGS) entry which is preliminary data.</text>
</comment>
<evidence type="ECO:0000256" key="1">
    <source>
        <dbReference type="SAM" id="MobiDB-lite"/>
    </source>
</evidence>
<dbReference type="EMBL" id="MCGO01000075">
    <property type="protein sequence ID" value="ORY31749.1"/>
    <property type="molecule type" value="Genomic_DNA"/>
</dbReference>
<feature type="region of interest" description="Disordered" evidence="1">
    <location>
        <begin position="1"/>
        <end position="23"/>
    </location>
</feature>
<keyword evidence="2" id="KW-0472">Membrane</keyword>
<proteinExistence type="predicted"/>
<dbReference type="Proteomes" id="UP000193642">
    <property type="component" value="Unassembled WGS sequence"/>
</dbReference>